<evidence type="ECO:0000313" key="8">
    <source>
        <dbReference type="Proteomes" id="UP000521358"/>
    </source>
</evidence>
<feature type="transmembrane region" description="Helical" evidence="5">
    <location>
        <begin position="676"/>
        <end position="699"/>
    </location>
</feature>
<sequence length="808" mass="87892">MKMTKEELKKLFNNKILLISVIAIIFIPILYSSIFDKSVWDPYGNAKHLPVAVVNLDESTSVMGQKLEIGSDFISNLKKNHDLDWHFVDEKEAENGLKDLKYYMVVTIPKDFSKNAASVIKDNPKKMEIIYTTNESLNYIANEISQVAATSLESQVRNQVVTAYTTAVVQAAEKLVGGLGQLKDGTNQLANGTKQLDSGLGQYTQGVQQADGGAQQLARGLTELNSNVPALQDGVTRLNSGSEQLNSAINQLNTSLNPIRNNMNPIVTSLNNLAEGTKLLEAGLLEFERELNPNLLEELRAALIQIGTNVDNILANKDLLNNFSSQANELATQANIIAQKLSNINTNISKINSDMNNYVSNILASIDIPEDQKATIAAQIAAHAEELLAAQIATAQNEFNQALSVLVNDVTNLTNLSQEVSQASSNVASVAEAVAFSSNDIHKSIQFISSGVNQLDYAIQKVPHSEYASNVSGTLAYISNDFGRLSRELPVALNGISELANGSNQLNSGLHQLSGQIPTLASGVKQLSSGSNQLEIGLNELSSKSPELMSGIETLENGAVELADAVAKGVDATSTVKITKKNIDQFANPTKLTNKEYSKVQNYGVALAPYIMSLALFVGTMLFNFVYPIRKVSLLEESSSSWWTSKVTLGFMVSSAMAFIQASIMLLIGLPVDNVILFYLTAFVTAWSYMSLVMFLAMTFDNPGRFIAMVLLVLQLGGAGGTFPVELQSKFYQIIHPYLPMSYSVYAFRESISGGIGSPLYNKSIVILLIIFVVFVFLLKLSMSILQNKHLGGVSRLNDNQKLQELLK</sequence>
<feature type="domain" description="ABC-2 type transporter transmembrane" evidence="6">
    <location>
        <begin position="17"/>
        <end position="165"/>
    </location>
</feature>
<dbReference type="PANTHER" id="PTHR43077:SF5">
    <property type="entry name" value="PHAGE INFECTION PROTEIN"/>
    <property type="match status" value="1"/>
</dbReference>
<feature type="transmembrane region" description="Helical" evidence="5">
    <location>
        <begin position="607"/>
        <end position="627"/>
    </location>
</feature>
<name>A0A7X6I3J5_9ENTE</name>
<keyword evidence="3 5" id="KW-1133">Transmembrane helix</keyword>
<gene>
    <name evidence="7" type="ORF">HED35_10615</name>
</gene>
<feature type="domain" description="ABC-2 type transporter transmembrane" evidence="6">
    <location>
        <begin position="478"/>
        <end position="778"/>
    </location>
</feature>
<dbReference type="InterPro" id="IPR017500">
    <property type="entry name" value="Phage_infect_YhgE_N"/>
</dbReference>
<dbReference type="InterPro" id="IPR023908">
    <property type="entry name" value="xxxLxxG_rpt"/>
</dbReference>
<evidence type="ECO:0000256" key="1">
    <source>
        <dbReference type="ARBA" id="ARBA00004141"/>
    </source>
</evidence>
<accession>A0A7X6I3J5</accession>
<dbReference type="EMBL" id="JAAVMB010000012">
    <property type="protein sequence ID" value="NKC68541.1"/>
    <property type="molecule type" value="Genomic_DNA"/>
</dbReference>
<dbReference type="Proteomes" id="UP000521358">
    <property type="component" value="Unassembled WGS sequence"/>
</dbReference>
<keyword evidence="2 5" id="KW-0812">Transmembrane</keyword>
<keyword evidence="4 5" id="KW-0472">Membrane</keyword>
<dbReference type="GO" id="GO:0016020">
    <property type="term" value="C:membrane"/>
    <property type="evidence" value="ECO:0007669"/>
    <property type="project" value="UniProtKB-SubCell"/>
</dbReference>
<dbReference type="Gene3D" id="1.10.287.950">
    <property type="entry name" value="Methyl-accepting chemotaxis protein"/>
    <property type="match status" value="2"/>
</dbReference>
<comment type="caution">
    <text evidence="7">The sequence shown here is derived from an EMBL/GenBank/DDBJ whole genome shotgun (WGS) entry which is preliminary data.</text>
</comment>
<evidence type="ECO:0000259" key="6">
    <source>
        <dbReference type="Pfam" id="PF12698"/>
    </source>
</evidence>
<evidence type="ECO:0000256" key="3">
    <source>
        <dbReference type="ARBA" id="ARBA00022989"/>
    </source>
</evidence>
<reference evidence="7 8" key="1">
    <citation type="submission" date="2020-03" db="EMBL/GenBank/DDBJ databases">
        <title>Bacterial samples isolated from urine from healthy bovine heifers (Gyr breed).</title>
        <authorList>
            <person name="Giannattasio-Ferraz S."/>
            <person name="Maskeri L."/>
            <person name="Penido A."/>
            <person name="Barbosa-Stancioli E.F."/>
            <person name="Putonti C."/>
        </authorList>
    </citation>
    <scope>NUCLEOTIDE SEQUENCE [LARGE SCALE GENOMIC DNA]</scope>
    <source>
        <strain evidence="7 8">UFMG-H7</strain>
    </source>
</reference>
<evidence type="ECO:0000256" key="4">
    <source>
        <dbReference type="ARBA" id="ARBA00023136"/>
    </source>
</evidence>
<protein>
    <submittedName>
        <fullName evidence="7">YhgE/Pip domain-containing protein</fullName>
    </submittedName>
</protein>
<dbReference type="NCBIfam" id="TIGR03062">
    <property type="entry name" value="pip_yhgE_Cterm"/>
    <property type="match status" value="1"/>
</dbReference>
<dbReference type="NCBIfam" id="TIGR03061">
    <property type="entry name" value="pip_yhgE_Nterm"/>
    <property type="match status" value="1"/>
</dbReference>
<dbReference type="GO" id="GO:0140359">
    <property type="term" value="F:ABC-type transporter activity"/>
    <property type="evidence" value="ECO:0007669"/>
    <property type="project" value="InterPro"/>
</dbReference>
<dbReference type="InterPro" id="IPR017501">
    <property type="entry name" value="Phage_infect_YhgE_C"/>
</dbReference>
<feature type="transmembrane region" description="Helical" evidence="5">
    <location>
        <begin position="12"/>
        <end position="31"/>
    </location>
</feature>
<comment type="subcellular location">
    <subcellularLocation>
        <location evidence="1">Membrane</location>
        <topology evidence="1">Multi-pass membrane protein</topology>
    </subcellularLocation>
</comment>
<dbReference type="PANTHER" id="PTHR43077">
    <property type="entry name" value="TRANSPORT PERMEASE YVFS-RELATED"/>
    <property type="match status" value="1"/>
</dbReference>
<dbReference type="Pfam" id="PF12698">
    <property type="entry name" value="ABC2_membrane_3"/>
    <property type="match status" value="2"/>
</dbReference>
<proteinExistence type="predicted"/>
<feature type="transmembrane region" description="Helical" evidence="5">
    <location>
        <begin position="706"/>
        <end position="725"/>
    </location>
</feature>
<dbReference type="Gene3D" id="3.40.1710.10">
    <property type="entry name" value="abc type-2 transporter like domain"/>
    <property type="match status" value="1"/>
</dbReference>
<evidence type="ECO:0000313" key="7">
    <source>
        <dbReference type="EMBL" id="NKC68541.1"/>
    </source>
</evidence>
<dbReference type="InterPro" id="IPR051328">
    <property type="entry name" value="T7SS_ABC-Transporter"/>
</dbReference>
<evidence type="ECO:0000256" key="2">
    <source>
        <dbReference type="ARBA" id="ARBA00022692"/>
    </source>
</evidence>
<feature type="transmembrane region" description="Helical" evidence="5">
    <location>
        <begin position="647"/>
        <end position="670"/>
    </location>
</feature>
<feature type="transmembrane region" description="Helical" evidence="5">
    <location>
        <begin position="760"/>
        <end position="779"/>
    </location>
</feature>
<dbReference type="NCBIfam" id="TIGR03057">
    <property type="entry name" value="xxxLxxG_by_4"/>
    <property type="match status" value="4"/>
</dbReference>
<evidence type="ECO:0000256" key="5">
    <source>
        <dbReference type="SAM" id="Phobius"/>
    </source>
</evidence>
<organism evidence="7 8">
    <name type="scientific">Vagococcus fluvialis</name>
    <dbReference type="NCBI Taxonomy" id="2738"/>
    <lineage>
        <taxon>Bacteria</taxon>
        <taxon>Bacillati</taxon>
        <taxon>Bacillota</taxon>
        <taxon>Bacilli</taxon>
        <taxon>Lactobacillales</taxon>
        <taxon>Enterococcaceae</taxon>
        <taxon>Vagococcus</taxon>
    </lineage>
</organism>
<dbReference type="InterPro" id="IPR013525">
    <property type="entry name" value="ABC2_TM"/>
</dbReference>
<dbReference type="AlphaFoldDB" id="A0A7X6I3J5"/>
<dbReference type="RefSeq" id="WP_167807729.1">
    <property type="nucleotide sequence ID" value="NZ_JAAVMB010000012.1"/>
</dbReference>